<evidence type="ECO:0000256" key="6">
    <source>
        <dbReference type="ARBA" id="ARBA00038483"/>
    </source>
</evidence>
<dbReference type="Pfam" id="PF00022">
    <property type="entry name" value="Actin"/>
    <property type="match status" value="1"/>
</dbReference>
<dbReference type="CDD" id="cd10216">
    <property type="entry name" value="ASKHA_NBD_Arp1"/>
    <property type="match status" value="1"/>
</dbReference>
<dbReference type="AlphaFoldDB" id="A0AAW0XC61"/>
<dbReference type="SMART" id="SM00268">
    <property type="entry name" value="ACTIN"/>
    <property type="match status" value="1"/>
</dbReference>
<reference evidence="7 8" key="1">
    <citation type="journal article" date="2024" name="BMC Genomics">
        <title>Genome assembly of redclaw crayfish (Cherax quadricarinatus) provides insights into its immune adaptation and hypoxia tolerance.</title>
        <authorList>
            <person name="Liu Z."/>
            <person name="Zheng J."/>
            <person name="Li H."/>
            <person name="Fang K."/>
            <person name="Wang S."/>
            <person name="He J."/>
            <person name="Zhou D."/>
            <person name="Weng S."/>
            <person name="Chi M."/>
            <person name="Gu Z."/>
            <person name="He J."/>
            <person name="Li F."/>
            <person name="Wang M."/>
        </authorList>
    </citation>
    <scope>NUCLEOTIDE SEQUENCE [LARGE SCALE GENOMIC DNA]</scope>
    <source>
        <strain evidence="7">ZL_2023a</strain>
    </source>
</reference>
<dbReference type="PRINTS" id="PR00190">
    <property type="entry name" value="ACTIN"/>
</dbReference>
<keyword evidence="4" id="KW-0067">ATP-binding</keyword>
<comment type="caution">
    <text evidence="7">The sequence shown here is derived from an EMBL/GenBank/DDBJ whole genome shotgun (WGS) entry which is preliminary data.</text>
</comment>
<comment type="similarity">
    <text evidence="6">Belongs to the actin family. ARP1 subfamily.</text>
</comment>
<dbReference type="InterPro" id="IPR020902">
    <property type="entry name" value="Actin/actin-like_CS"/>
</dbReference>
<organism evidence="7 8">
    <name type="scientific">Cherax quadricarinatus</name>
    <name type="common">Australian red claw crayfish</name>
    <dbReference type="NCBI Taxonomy" id="27406"/>
    <lineage>
        <taxon>Eukaryota</taxon>
        <taxon>Metazoa</taxon>
        <taxon>Ecdysozoa</taxon>
        <taxon>Arthropoda</taxon>
        <taxon>Crustacea</taxon>
        <taxon>Multicrustacea</taxon>
        <taxon>Malacostraca</taxon>
        <taxon>Eumalacostraca</taxon>
        <taxon>Eucarida</taxon>
        <taxon>Decapoda</taxon>
        <taxon>Pleocyemata</taxon>
        <taxon>Astacidea</taxon>
        <taxon>Parastacoidea</taxon>
        <taxon>Parastacidae</taxon>
        <taxon>Cherax</taxon>
    </lineage>
</organism>
<accession>A0AAW0XC61</accession>
<evidence type="ECO:0000313" key="8">
    <source>
        <dbReference type="Proteomes" id="UP001445076"/>
    </source>
</evidence>
<dbReference type="EMBL" id="JARKIK010000042">
    <property type="protein sequence ID" value="KAK8737275.1"/>
    <property type="molecule type" value="Genomic_DNA"/>
</dbReference>
<dbReference type="FunFam" id="3.90.640.10:FF:000008">
    <property type="entry name" value="alpha-centractin isoform X1"/>
    <property type="match status" value="1"/>
</dbReference>
<reference evidence="7" key="2">
    <citation type="submission" date="2024-01" db="EMBL/GenBank/DDBJ databases">
        <authorList>
            <person name="He J."/>
            <person name="Wang M."/>
            <person name="Zheng J."/>
            <person name="Liu Z."/>
        </authorList>
    </citation>
    <scope>NUCLEOTIDE SEQUENCE</scope>
    <source>
        <strain evidence="7">ZL_2023a</strain>
        <tissue evidence="7">Muscle</tissue>
    </source>
</reference>
<evidence type="ECO:0008006" key="9">
    <source>
        <dbReference type="Google" id="ProtNLM"/>
    </source>
</evidence>
<dbReference type="PANTHER" id="PTHR11937">
    <property type="entry name" value="ACTIN"/>
    <property type="match status" value="1"/>
</dbReference>
<dbReference type="PROSITE" id="PS01132">
    <property type="entry name" value="ACTINS_ACT_LIKE"/>
    <property type="match status" value="1"/>
</dbReference>
<dbReference type="InterPro" id="IPR043129">
    <property type="entry name" value="ATPase_NBD"/>
</dbReference>
<evidence type="ECO:0000313" key="7">
    <source>
        <dbReference type="EMBL" id="KAK8737275.1"/>
    </source>
</evidence>
<evidence type="ECO:0000256" key="1">
    <source>
        <dbReference type="ARBA" id="ARBA00004245"/>
    </source>
</evidence>
<keyword evidence="3" id="KW-0547">Nucleotide-binding</keyword>
<proteinExistence type="inferred from homology"/>
<protein>
    <recommendedName>
        <fullName evidence="9">Beta-centractin</fullName>
    </recommendedName>
</protein>
<dbReference type="InterPro" id="IPR004000">
    <property type="entry name" value="Actin"/>
</dbReference>
<comment type="subcellular location">
    <subcellularLocation>
        <location evidence="1">Cytoplasm</location>
        <location evidence="1">Cytoskeleton</location>
    </subcellularLocation>
</comment>
<dbReference type="Gene3D" id="3.30.420.40">
    <property type="match status" value="2"/>
</dbReference>
<evidence type="ECO:0000256" key="5">
    <source>
        <dbReference type="ARBA" id="ARBA00023212"/>
    </source>
</evidence>
<evidence type="ECO:0000256" key="4">
    <source>
        <dbReference type="ARBA" id="ARBA00022840"/>
    </source>
</evidence>
<keyword evidence="5" id="KW-0206">Cytoskeleton</keyword>
<dbReference type="GO" id="GO:0005524">
    <property type="term" value="F:ATP binding"/>
    <property type="evidence" value="ECO:0007669"/>
    <property type="project" value="UniProtKB-KW"/>
</dbReference>
<name>A0AAW0XC61_CHEQU</name>
<dbReference type="Proteomes" id="UP001445076">
    <property type="component" value="Unassembled WGS sequence"/>
</dbReference>
<sequence>MAGALEGDLFVGPKAEEHRGLLTISYPMEHGIVTDWNDMEKIWQYIYSKDQLQTFAEEHPVLLTEAPLNPRKNREKAAEIFFETFNVPALFVSVQAVLSLYATGRTTGVVLDSGDGVTHAVPIYEGFAMPHSIMRVDIAGRDVTSYLKLLLRKEGIPLYTTAEFEVAKTIKERVCYLATNPQREETVDTERLSYQLPDGSTVEIGQARFRAPEVLFQPHLIGDESNGIHEVLLYAIHKSDMDLRKLLFQNVVISGGSTLFKGFGDRLLSEVKKLAPKDIKIRISAPAERLYSTWIGGSILASLDTFKRMWVSKREFDEDGVRAVHRKTF</sequence>
<dbReference type="SUPFAM" id="SSF53067">
    <property type="entry name" value="Actin-like ATPase domain"/>
    <property type="match status" value="2"/>
</dbReference>
<evidence type="ECO:0000256" key="3">
    <source>
        <dbReference type="ARBA" id="ARBA00022741"/>
    </source>
</evidence>
<keyword evidence="8" id="KW-1185">Reference proteome</keyword>
<dbReference type="GO" id="GO:0005856">
    <property type="term" value="C:cytoskeleton"/>
    <property type="evidence" value="ECO:0007669"/>
    <property type="project" value="UniProtKB-SubCell"/>
</dbReference>
<evidence type="ECO:0000256" key="2">
    <source>
        <dbReference type="ARBA" id="ARBA00022490"/>
    </source>
</evidence>
<dbReference type="FunFam" id="3.30.420.40:FF:000188">
    <property type="entry name" value="Actin like 6B"/>
    <property type="match status" value="1"/>
</dbReference>
<dbReference type="FunFam" id="3.30.420.40:FF:000502">
    <property type="entry name" value="Actin-Related Proteins"/>
    <property type="match status" value="1"/>
</dbReference>
<dbReference type="EMBL" id="JARKIK010000042">
    <property type="protein sequence ID" value="KAK8737274.1"/>
    <property type="molecule type" value="Genomic_DNA"/>
</dbReference>
<gene>
    <name evidence="7" type="ORF">OTU49_004421</name>
</gene>
<keyword evidence="2" id="KW-0963">Cytoplasm</keyword>
<dbReference type="Gene3D" id="3.90.640.10">
    <property type="entry name" value="Actin, Chain A, domain 4"/>
    <property type="match status" value="1"/>
</dbReference>